<sequence>MTNNNAAKKDTAKKDTAKNDTAKNDTASTDTTDEGLGSRISQAVHTVANVVEYLRFGGLDTGEEPSPYDVMLRTPLVTLRRYFTAETRTSPDRDPVLLVPPLMLSADVWDVSPSTSAVAHLHNSGMDPWVVDFGDPAAEPNGLQRNVTDHVLAVSDAIDAVRRTTGRDVHIGGYSQGGLFCYQAAALRRTESIASIFALGSPMEPLSLPGLDLPEEIFSAISTLGIGVLSRTGLPGWASANLFSWTSPIATAKQRLQYLMALGDRDALLPRERQRRFLSNEGWIAFPGPAIAEVMESMTNDRFVRGGLVFDGRAVTMADITCPVLIFTGQYDAFAPPRAVRDVVKGLPHTQVWECTMPTGHFGLGVGSRANRETWPTVARWVGWIGGRNERPENLADAREVGLVEREPEGGGTVRQLLNAGTEGMLAAPGLARDVVGRATGALAEVTTEAVNQVPRLLRLERVRGSTTVSYGGLLAEAYDRDPTAVCLLYRGRAHTRADVAREVDDLVLRLLWVGVRRGEHVGVLVDSGAVLLWTAAALSRIGAVAVLLRPGSDIAAELRIGRARRVLVDASHLDEARKAGVRTHVIGGSGSSEKSGTAEKPSAAEKSSTAEDLDSIDTSAVRTPDWYRPNPGRGRDLGFVLFGDGPDGIRSIPVTNRRWALSAYGAASAAALTESDTVYSANALYHASGLLLATAAPVAVGARVALTDSFDPQTFWSDVRHYGATVVPYTWSMLRLLLDQPPGPDEAYHPVRLFIGSGIPTTVWRDALERFAPAQILEMFVPVRTDAILANVSGRKIGSIGRPLPGTARVELAAIDPDTGELRCDGEGYVRKAKRGDRGRLLVEVDRGHPHADDVPMRGVFDAHDAWVDTGEDFTVDAEGDFWPAGRSSDTITTQAGPLRPREVEDAPARVPGVAAVAVITERRKVLAAIATKAGEVFDSGRARLVLEGVSDAAGRVEIVEVEAIPLTRWYRPDVPALRRLVTHAEQTV</sequence>
<feature type="region of interest" description="Disordered" evidence="5">
    <location>
        <begin position="1"/>
        <end position="35"/>
    </location>
</feature>
<dbReference type="AlphaFoldDB" id="A0A846WMC3"/>
<dbReference type="SUPFAM" id="SSF56801">
    <property type="entry name" value="Acetyl-CoA synthetase-like"/>
    <property type="match status" value="1"/>
</dbReference>
<feature type="domain" description="AMP-dependent synthetase/ligase" evidence="6">
    <location>
        <begin position="477"/>
        <end position="827"/>
    </location>
</feature>
<dbReference type="InterPro" id="IPR042099">
    <property type="entry name" value="ANL_N_sf"/>
</dbReference>
<dbReference type="GO" id="GO:0005324">
    <property type="term" value="F:long-chain fatty acid transmembrane transporter activity"/>
    <property type="evidence" value="ECO:0007669"/>
    <property type="project" value="TreeGrafter"/>
</dbReference>
<evidence type="ECO:0000256" key="2">
    <source>
        <dbReference type="ARBA" id="ARBA00022598"/>
    </source>
</evidence>
<dbReference type="PANTHER" id="PTHR43107:SF15">
    <property type="entry name" value="FATTY ACID TRANSPORT PROTEIN 3, ISOFORM A"/>
    <property type="match status" value="1"/>
</dbReference>
<keyword evidence="3" id="KW-0547">Nucleotide-binding</keyword>
<proteinExistence type="inferred from homology"/>
<organism evidence="7 8">
    <name type="scientific">Gordonia polyisoprenivorans</name>
    <dbReference type="NCBI Taxonomy" id="84595"/>
    <lineage>
        <taxon>Bacteria</taxon>
        <taxon>Bacillati</taxon>
        <taxon>Actinomycetota</taxon>
        <taxon>Actinomycetes</taxon>
        <taxon>Mycobacteriales</taxon>
        <taxon>Gordoniaceae</taxon>
        <taxon>Gordonia</taxon>
    </lineage>
</organism>
<feature type="compositionally biased region" description="Basic and acidic residues" evidence="5">
    <location>
        <begin position="7"/>
        <end position="23"/>
    </location>
</feature>
<evidence type="ECO:0000256" key="5">
    <source>
        <dbReference type="SAM" id="MobiDB-lite"/>
    </source>
</evidence>
<evidence type="ECO:0000256" key="3">
    <source>
        <dbReference type="ARBA" id="ARBA00022741"/>
    </source>
</evidence>
<comment type="caution">
    <text evidence="7">The sequence shown here is derived from an EMBL/GenBank/DDBJ whole genome shotgun (WGS) entry which is preliminary data.</text>
</comment>
<dbReference type="GO" id="GO:0044539">
    <property type="term" value="P:long-chain fatty acid import into cell"/>
    <property type="evidence" value="ECO:0007669"/>
    <property type="project" value="TreeGrafter"/>
</dbReference>
<evidence type="ECO:0000313" key="8">
    <source>
        <dbReference type="Proteomes" id="UP000563898"/>
    </source>
</evidence>
<comment type="similarity">
    <text evidence="1">Belongs to the ATP-dependent AMP-binding enzyme family.</text>
</comment>
<gene>
    <name evidence="7" type="ORF">HGA05_07640</name>
</gene>
<dbReference type="Gene3D" id="3.40.50.1820">
    <property type="entry name" value="alpha/beta hydrolase"/>
    <property type="match status" value="1"/>
</dbReference>
<dbReference type="SUPFAM" id="SSF53474">
    <property type="entry name" value="alpha/beta-Hydrolases"/>
    <property type="match status" value="1"/>
</dbReference>
<dbReference type="GO" id="GO:0004467">
    <property type="term" value="F:long-chain fatty acid-CoA ligase activity"/>
    <property type="evidence" value="ECO:0007669"/>
    <property type="project" value="TreeGrafter"/>
</dbReference>
<feature type="region of interest" description="Disordered" evidence="5">
    <location>
        <begin position="585"/>
        <end position="616"/>
    </location>
</feature>
<reference evidence="7 8" key="1">
    <citation type="submission" date="2020-04" db="EMBL/GenBank/DDBJ databases">
        <title>MicrobeNet Type strains.</title>
        <authorList>
            <person name="Nicholson A.C."/>
        </authorList>
    </citation>
    <scope>NUCLEOTIDE SEQUENCE [LARGE SCALE GENOMIC DNA]</scope>
    <source>
        <strain evidence="7 8">ATCC BAA-14</strain>
    </source>
</reference>
<dbReference type="Gene3D" id="3.40.50.12780">
    <property type="entry name" value="N-terminal domain of ligase-like"/>
    <property type="match status" value="1"/>
</dbReference>
<evidence type="ECO:0000256" key="4">
    <source>
        <dbReference type="ARBA" id="ARBA00022840"/>
    </source>
</evidence>
<evidence type="ECO:0000256" key="1">
    <source>
        <dbReference type="ARBA" id="ARBA00006432"/>
    </source>
</evidence>
<dbReference type="PANTHER" id="PTHR43107">
    <property type="entry name" value="LONG-CHAIN FATTY ACID TRANSPORT PROTEIN"/>
    <property type="match status" value="1"/>
</dbReference>
<dbReference type="Proteomes" id="UP000563898">
    <property type="component" value="Unassembled WGS sequence"/>
</dbReference>
<dbReference type="InterPro" id="IPR029058">
    <property type="entry name" value="AB_hydrolase_fold"/>
</dbReference>
<keyword evidence="4" id="KW-0067">ATP-binding</keyword>
<keyword evidence="2" id="KW-0436">Ligase</keyword>
<evidence type="ECO:0000313" key="7">
    <source>
        <dbReference type="EMBL" id="NKY01441.1"/>
    </source>
</evidence>
<evidence type="ECO:0000259" key="6">
    <source>
        <dbReference type="Pfam" id="PF00501"/>
    </source>
</evidence>
<dbReference type="GO" id="GO:0005886">
    <property type="term" value="C:plasma membrane"/>
    <property type="evidence" value="ECO:0007669"/>
    <property type="project" value="TreeGrafter"/>
</dbReference>
<dbReference type="InterPro" id="IPR000873">
    <property type="entry name" value="AMP-dep_synth/lig_dom"/>
</dbReference>
<name>A0A846WMC3_9ACTN</name>
<dbReference type="GO" id="GO:0005524">
    <property type="term" value="F:ATP binding"/>
    <property type="evidence" value="ECO:0007669"/>
    <property type="project" value="UniProtKB-KW"/>
</dbReference>
<dbReference type="EMBL" id="JAAXPC010000003">
    <property type="protein sequence ID" value="NKY01441.1"/>
    <property type="molecule type" value="Genomic_DNA"/>
</dbReference>
<dbReference type="Pfam" id="PF00501">
    <property type="entry name" value="AMP-binding"/>
    <property type="match status" value="1"/>
</dbReference>
<accession>A0A846WMC3</accession>
<protein>
    <submittedName>
        <fullName evidence="7">AMP-binding protein</fullName>
    </submittedName>
</protein>